<keyword evidence="2" id="KW-0963">Cytoplasm</keyword>
<feature type="domain" description="Radical SAM core" evidence="3">
    <location>
        <begin position="1"/>
        <end position="233"/>
    </location>
</feature>
<keyword evidence="2" id="KW-0949">S-adenosyl-L-methionine</keyword>
<dbReference type="EMBL" id="FONA01000017">
    <property type="protein sequence ID" value="SFE72829.1"/>
    <property type="molecule type" value="Genomic_DNA"/>
</dbReference>
<evidence type="ECO:0000313" key="4">
    <source>
        <dbReference type="EMBL" id="SFE72829.1"/>
    </source>
</evidence>
<keyword evidence="2" id="KW-0004">4Fe-4S</keyword>
<dbReference type="GO" id="GO:0006779">
    <property type="term" value="P:porphyrin-containing compound biosynthetic process"/>
    <property type="evidence" value="ECO:0007669"/>
    <property type="project" value="InterPro"/>
</dbReference>
<keyword evidence="2" id="KW-0143">Chaperone</keyword>
<dbReference type="AlphaFoldDB" id="A0A1I2CX32"/>
<dbReference type="Pfam" id="PF06969">
    <property type="entry name" value="HemN_C"/>
    <property type="match status" value="1"/>
</dbReference>
<keyword evidence="5" id="KW-1185">Reference proteome</keyword>
<dbReference type="GO" id="GO:0004109">
    <property type="term" value="F:coproporphyrinogen oxidase activity"/>
    <property type="evidence" value="ECO:0007669"/>
    <property type="project" value="InterPro"/>
</dbReference>
<dbReference type="SUPFAM" id="SSF102114">
    <property type="entry name" value="Radical SAM enzymes"/>
    <property type="match status" value="1"/>
</dbReference>
<dbReference type="eggNOG" id="COG0635">
    <property type="taxonomic scope" value="Bacteria"/>
</dbReference>
<dbReference type="CDD" id="cd01335">
    <property type="entry name" value="Radical_SAM"/>
    <property type="match status" value="1"/>
</dbReference>
<comment type="function">
    <text evidence="2">Probably acts as a heme chaperone, transferring heme to an unknown acceptor. Binds one molecule of heme per monomer, possibly covalently. Binds 1 [4Fe-4S] cluster. The cluster is coordinated with 3 cysteines and an exchangeable S-adenosyl-L-methionine.</text>
</comment>
<dbReference type="RefSeq" id="WP_010527692.1">
    <property type="nucleotide sequence ID" value="NZ_AFSL01000060.1"/>
</dbReference>
<keyword evidence="2" id="KW-0411">Iron-sulfur</keyword>
<dbReference type="GO" id="GO:0005737">
    <property type="term" value="C:cytoplasm"/>
    <property type="evidence" value="ECO:0007669"/>
    <property type="project" value="UniProtKB-SubCell"/>
</dbReference>
<dbReference type="PANTHER" id="PTHR13932">
    <property type="entry name" value="COPROPORPHYRINIGEN III OXIDASE"/>
    <property type="match status" value="1"/>
</dbReference>
<keyword evidence="2" id="KW-0349">Heme</keyword>
<dbReference type="SFLD" id="SFLDF00562">
    <property type="entry name" value="HemN-like__clustered_with_heat"/>
    <property type="match status" value="1"/>
</dbReference>
<dbReference type="InterPro" id="IPR004559">
    <property type="entry name" value="HemW-like"/>
</dbReference>
<dbReference type="InterPro" id="IPR034505">
    <property type="entry name" value="Coproporphyrinogen-III_oxidase"/>
</dbReference>
<name>A0A1I2CX32_9BACT</name>
<dbReference type="InParanoid" id="A0A1I2CX32"/>
<dbReference type="PROSITE" id="PS51918">
    <property type="entry name" value="RADICAL_SAM"/>
    <property type="match status" value="1"/>
</dbReference>
<keyword evidence="2" id="KW-0479">Metal-binding</keyword>
<gene>
    <name evidence="4" type="ORF">SAMN05444380_11737</name>
</gene>
<comment type="similarity">
    <text evidence="1">Belongs to the anaerobic coproporphyrinogen-III oxidase family. HemW subfamily.</text>
</comment>
<protein>
    <recommendedName>
        <fullName evidence="2">Heme chaperone HemW</fullName>
    </recommendedName>
</protein>
<keyword evidence="2" id="KW-0408">Iron</keyword>
<dbReference type="OrthoDB" id="9808022at2"/>
<dbReference type="Gene3D" id="3.80.30.20">
    <property type="entry name" value="tm_1862 like domain"/>
    <property type="match status" value="1"/>
</dbReference>
<proteinExistence type="inferred from homology"/>
<organism evidence="4 5">
    <name type="scientific">Thermophagus xiamenensis</name>
    <dbReference type="NCBI Taxonomy" id="385682"/>
    <lineage>
        <taxon>Bacteria</taxon>
        <taxon>Pseudomonadati</taxon>
        <taxon>Bacteroidota</taxon>
        <taxon>Bacteroidia</taxon>
        <taxon>Marinilabiliales</taxon>
        <taxon>Marinilabiliaceae</taxon>
        <taxon>Thermophagus</taxon>
    </lineage>
</organism>
<dbReference type="InterPro" id="IPR023404">
    <property type="entry name" value="rSAM_horseshoe"/>
</dbReference>
<dbReference type="InterPro" id="IPR006638">
    <property type="entry name" value="Elp3/MiaA/NifB-like_rSAM"/>
</dbReference>
<evidence type="ECO:0000313" key="5">
    <source>
        <dbReference type="Proteomes" id="UP000181976"/>
    </source>
</evidence>
<dbReference type="SFLD" id="SFLDG01082">
    <property type="entry name" value="B12-binding_domain_containing"/>
    <property type="match status" value="1"/>
</dbReference>
<dbReference type="InterPro" id="IPR010723">
    <property type="entry name" value="HemN_C"/>
</dbReference>
<accession>A0A1I2CX32</accession>
<dbReference type="SFLD" id="SFLDF00288">
    <property type="entry name" value="HemN-like__clustered_with_nucl"/>
    <property type="match status" value="1"/>
</dbReference>
<comment type="subcellular location">
    <subcellularLocation>
        <location evidence="2">Cytoplasm</location>
    </subcellularLocation>
</comment>
<dbReference type="SFLD" id="SFLDG01065">
    <property type="entry name" value="anaerobic_coproporphyrinogen-I"/>
    <property type="match status" value="1"/>
</dbReference>
<sequence>MAGIYIHVPFCKTRCHYCDFFKSTNLAFRKQYLEKLLEEIRERSDFFEKNNTPVQTIYFGGGTPSLLKVEWIEKILESIQTNFRVIDNVEITLEANPDDLNFEYLKAIKNIGINRLSIGVQSFFDEDLKRMGRRHNALQSRSALEWAFKAGFQNVGIDLIYGLPWSDSNLFLSNLDVLQEYPIVHLSAYHLTIEPNTQFGKLKLQKKLFEIEDSKSEKLFWNLHDKVEQLGFEHYEISNFCKEDYFSRHNSSYWNNEPYLGVGPGSHSYDGNHRYWIKPDLHQYVTKGYSEGLSCESLTTTDRFNEYLMLGLRTQKGIDIKRMMENFEEFWINIQPKVQKWLDSDFLECEDGYIRGTRKGWFVIDGVIKDLFLVD</sequence>
<dbReference type="InterPro" id="IPR007197">
    <property type="entry name" value="rSAM"/>
</dbReference>
<dbReference type="GO" id="GO:0046872">
    <property type="term" value="F:metal ion binding"/>
    <property type="evidence" value="ECO:0007669"/>
    <property type="project" value="UniProtKB-UniRule"/>
</dbReference>
<dbReference type="Proteomes" id="UP000181976">
    <property type="component" value="Unassembled WGS sequence"/>
</dbReference>
<dbReference type="SFLD" id="SFLDS00029">
    <property type="entry name" value="Radical_SAM"/>
    <property type="match status" value="1"/>
</dbReference>
<dbReference type="STRING" id="385682.SAMN05444380_11737"/>
<dbReference type="Pfam" id="PF04055">
    <property type="entry name" value="Radical_SAM"/>
    <property type="match status" value="1"/>
</dbReference>
<dbReference type="SMART" id="SM00729">
    <property type="entry name" value="Elp3"/>
    <property type="match status" value="1"/>
</dbReference>
<dbReference type="InterPro" id="IPR058240">
    <property type="entry name" value="rSAM_sf"/>
</dbReference>
<dbReference type="NCBIfam" id="TIGR00539">
    <property type="entry name" value="hemN_rel"/>
    <property type="match status" value="1"/>
</dbReference>
<evidence type="ECO:0000259" key="3">
    <source>
        <dbReference type="PROSITE" id="PS51918"/>
    </source>
</evidence>
<reference evidence="4 5" key="1">
    <citation type="submission" date="2016-10" db="EMBL/GenBank/DDBJ databases">
        <authorList>
            <person name="de Groot N.N."/>
        </authorList>
    </citation>
    <scope>NUCLEOTIDE SEQUENCE [LARGE SCALE GENOMIC DNA]</scope>
    <source>
        <strain evidence="4 5">DSM 19012</strain>
    </source>
</reference>
<dbReference type="FunCoup" id="A0A1I2CX32">
    <property type="interactions" value="508"/>
</dbReference>
<evidence type="ECO:0000256" key="2">
    <source>
        <dbReference type="RuleBase" id="RU364116"/>
    </source>
</evidence>
<dbReference type="GO" id="GO:0051539">
    <property type="term" value="F:4 iron, 4 sulfur cluster binding"/>
    <property type="evidence" value="ECO:0007669"/>
    <property type="project" value="UniProtKB-UniRule"/>
</dbReference>
<dbReference type="PANTHER" id="PTHR13932:SF5">
    <property type="entry name" value="RADICAL S-ADENOSYL METHIONINE DOMAIN-CONTAINING PROTEIN 1, MITOCHONDRIAL"/>
    <property type="match status" value="1"/>
</dbReference>
<evidence type="ECO:0000256" key="1">
    <source>
        <dbReference type="ARBA" id="ARBA00006100"/>
    </source>
</evidence>